<comment type="caution">
    <text evidence="2">The sequence shown here is derived from an EMBL/GenBank/DDBJ whole genome shotgun (WGS) entry which is preliminary data.</text>
</comment>
<dbReference type="AlphaFoldDB" id="A0AAV4BT46"/>
<sequence>MNLCLNFSVQAMTQGVGGFSSHLVPGLIQHIGTGQGGPSPVSGTIAKGSNRRNLQGAGSGTSKGQNPTRAAQISTASSRECPKLQVQSKAVSSVISLGA</sequence>
<name>A0AAV4BT46_9GAST</name>
<dbReference type="Proteomes" id="UP000735302">
    <property type="component" value="Unassembled WGS sequence"/>
</dbReference>
<accession>A0AAV4BT46</accession>
<dbReference type="EMBL" id="BLXT01005511">
    <property type="protein sequence ID" value="GFO23631.1"/>
    <property type="molecule type" value="Genomic_DNA"/>
</dbReference>
<feature type="compositionally biased region" description="Polar residues" evidence="1">
    <location>
        <begin position="60"/>
        <end position="78"/>
    </location>
</feature>
<evidence type="ECO:0000313" key="2">
    <source>
        <dbReference type="EMBL" id="GFO23631.1"/>
    </source>
</evidence>
<feature type="region of interest" description="Disordered" evidence="1">
    <location>
        <begin position="30"/>
        <end position="79"/>
    </location>
</feature>
<proteinExistence type="predicted"/>
<protein>
    <submittedName>
        <fullName evidence="2">Uncharacterized protein</fullName>
    </submittedName>
</protein>
<organism evidence="2 3">
    <name type="scientific">Plakobranchus ocellatus</name>
    <dbReference type="NCBI Taxonomy" id="259542"/>
    <lineage>
        <taxon>Eukaryota</taxon>
        <taxon>Metazoa</taxon>
        <taxon>Spiralia</taxon>
        <taxon>Lophotrochozoa</taxon>
        <taxon>Mollusca</taxon>
        <taxon>Gastropoda</taxon>
        <taxon>Heterobranchia</taxon>
        <taxon>Euthyneura</taxon>
        <taxon>Panpulmonata</taxon>
        <taxon>Sacoglossa</taxon>
        <taxon>Placobranchoidea</taxon>
        <taxon>Plakobranchidae</taxon>
        <taxon>Plakobranchus</taxon>
    </lineage>
</organism>
<keyword evidence="3" id="KW-1185">Reference proteome</keyword>
<gene>
    <name evidence="2" type="ORF">PoB_005013600</name>
</gene>
<evidence type="ECO:0000256" key="1">
    <source>
        <dbReference type="SAM" id="MobiDB-lite"/>
    </source>
</evidence>
<evidence type="ECO:0000313" key="3">
    <source>
        <dbReference type="Proteomes" id="UP000735302"/>
    </source>
</evidence>
<reference evidence="2 3" key="1">
    <citation type="journal article" date="2021" name="Elife">
        <title>Chloroplast acquisition without the gene transfer in kleptoplastic sea slugs, Plakobranchus ocellatus.</title>
        <authorList>
            <person name="Maeda T."/>
            <person name="Takahashi S."/>
            <person name="Yoshida T."/>
            <person name="Shimamura S."/>
            <person name="Takaki Y."/>
            <person name="Nagai Y."/>
            <person name="Toyoda A."/>
            <person name="Suzuki Y."/>
            <person name="Arimoto A."/>
            <person name="Ishii H."/>
            <person name="Satoh N."/>
            <person name="Nishiyama T."/>
            <person name="Hasebe M."/>
            <person name="Maruyama T."/>
            <person name="Minagawa J."/>
            <person name="Obokata J."/>
            <person name="Shigenobu S."/>
        </authorList>
    </citation>
    <scope>NUCLEOTIDE SEQUENCE [LARGE SCALE GENOMIC DNA]</scope>
</reference>